<accession>A0A5B9DFP5</accession>
<evidence type="ECO:0000313" key="2">
    <source>
        <dbReference type="Proteomes" id="UP000321408"/>
    </source>
</evidence>
<dbReference type="Proteomes" id="UP000321408">
    <property type="component" value="Chromosome"/>
</dbReference>
<dbReference type="EMBL" id="CP042905">
    <property type="protein sequence ID" value="QEE18108.1"/>
    <property type="molecule type" value="Genomic_DNA"/>
</dbReference>
<evidence type="ECO:0000313" key="1">
    <source>
        <dbReference type="EMBL" id="QEE18108.1"/>
    </source>
</evidence>
<proteinExistence type="predicted"/>
<dbReference type="KEGG" id="psyt:DSAG12_03946"/>
<name>A0A5B9DFP5_9ARCH</name>
<protein>
    <submittedName>
        <fullName evidence="1">Uncharacterized protein</fullName>
    </submittedName>
</protein>
<dbReference type="AlphaFoldDB" id="A0A5B9DFP5"/>
<sequence>MSRKNTINFLCDSKVIEIPFLEEYKKEITDKNPIIRRVFLHGNHAHLLRIDSQRVARNNEQFDLYNNDQPSSKGILIKFSCPECNKSYEFRPDKLKSQESKEIDEFGIPSLVKFYQCFHLHGDKDSKHVVHFRIDQKGDVKMSKVYKIVQ</sequence>
<reference evidence="1 2" key="1">
    <citation type="journal article" date="2020" name="Nature">
        <title>Isolation of an archaeon at the prokaryote-eukaryote interface.</title>
        <authorList>
            <person name="Imachi H."/>
            <person name="Nobu M.K."/>
            <person name="Nakahara N."/>
            <person name="Morono Y."/>
            <person name="Ogawara M."/>
            <person name="Takaki Y."/>
            <person name="Takano Y."/>
            <person name="Uematsu K."/>
            <person name="Ikuta T."/>
            <person name="Ito M."/>
            <person name="Matsui Y."/>
            <person name="Miyazaki M."/>
            <person name="Murata K."/>
            <person name="Saito Y."/>
            <person name="Sakai S."/>
            <person name="Song C."/>
            <person name="Tasumi E."/>
            <person name="Yamanaka Y."/>
            <person name="Yamaguchi T."/>
            <person name="Kamagata Y."/>
            <person name="Tamaki H."/>
            <person name="Takai K."/>
        </authorList>
    </citation>
    <scope>NUCLEOTIDE SEQUENCE [LARGE SCALE GENOMIC DNA]</scope>
    <source>
        <strain evidence="1 2">MK-D1</strain>
    </source>
</reference>
<dbReference type="RefSeq" id="WP_147665092.1">
    <property type="nucleotide sequence ID" value="NZ_CP042905.2"/>
</dbReference>
<dbReference type="GeneID" id="41331911"/>
<organism evidence="1 2">
    <name type="scientific">Promethearchaeum syntrophicum</name>
    <dbReference type="NCBI Taxonomy" id="2594042"/>
    <lineage>
        <taxon>Archaea</taxon>
        <taxon>Promethearchaeati</taxon>
        <taxon>Promethearchaeota</taxon>
        <taxon>Promethearchaeia</taxon>
        <taxon>Promethearchaeales</taxon>
        <taxon>Promethearchaeaceae</taxon>
        <taxon>Promethearchaeum</taxon>
    </lineage>
</organism>
<reference evidence="1 2" key="2">
    <citation type="journal article" date="2024" name="Int. J. Syst. Evol. Microbiol.">
        <title>Promethearchaeum syntrophicum gen. nov., sp. nov., an anaerobic, obligately syntrophic archaeon, the first isolate of the lineage 'Asgard' archaea, and proposal of the new archaeal phylum Promethearchaeota phyl. nov. and kingdom Promethearchaeati regn. nov.</title>
        <authorList>
            <person name="Imachi H."/>
            <person name="Nobu M.K."/>
            <person name="Kato S."/>
            <person name="Takaki Y."/>
            <person name="Miyazaki M."/>
            <person name="Miyata M."/>
            <person name="Ogawara M."/>
            <person name="Saito Y."/>
            <person name="Sakai S."/>
            <person name="Tahara Y.O."/>
            <person name="Takano Y."/>
            <person name="Tasumi E."/>
            <person name="Uematsu K."/>
            <person name="Yoshimura T."/>
            <person name="Itoh T."/>
            <person name="Ohkuma M."/>
            <person name="Takai K."/>
        </authorList>
    </citation>
    <scope>NUCLEOTIDE SEQUENCE [LARGE SCALE GENOMIC DNA]</scope>
    <source>
        <strain evidence="1 2">MK-D1</strain>
    </source>
</reference>
<keyword evidence="2" id="KW-1185">Reference proteome</keyword>
<gene>
    <name evidence="1" type="ORF">DSAG12_03946</name>
</gene>